<dbReference type="SMART" id="SM00028">
    <property type="entry name" value="TPR"/>
    <property type="match status" value="4"/>
</dbReference>
<dbReference type="Gene3D" id="1.25.40.10">
    <property type="entry name" value="Tetratricopeptide repeat domain"/>
    <property type="match status" value="2"/>
</dbReference>
<dbReference type="OrthoDB" id="446317at2"/>
<dbReference type="InterPro" id="IPR024983">
    <property type="entry name" value="CHAT_dom"/>
</dbReference>
<evidence type="ECO:0000313" key="4">
    <source>
        <dbReference type="Proteomes" id="UP000031532"/>
    </source>
</evidence>
<dbReference type="PANTHER" id="PTHR10098:SF112">
    <property type="entry name" value="SLR0380 PROTEIN"/>
    <property type="match status" value="1"/>
</dbReference>
<feature type="compositionally biased region" description="Acidic residues" evidence="1">
    <location>
        <begin position="59"/>
        <end position="68"/>
    </location>
</feature>
<protein>
    <submittedName>
        <fullName evidence="3">CHAT domain-containing protein</fullName>
    </submittedName>
</protein>
<dbReference type="Proteomes" id="UP000031532">
    <property type="component" value="Unassembled WGS sequence"/>
</dbReference>
<dbReference type="Pfam" id="PF12770">
    <property type="entry name" value="CHAT"/>
    <property type="match status" value="1"/>
</dbReference>
<feature type="region of interest" description="Disordered" evidence="1">
    <location>
        <begin position="56"/>
        <end position="82"/>
    </location>
</feature>
<dbReference type="InterPro" id="IPR019734">
    <property type="entry name" value="TPR_rpt"/>
</dbReference>
<dbReference type="Pfam" id="PF13424">
    <property type="entry name" value="TPR_12"/>
    <property type="match status" value="1"/>
</dbReference>
<comment type="caution">
    <text evidence="3">The sequence shown here is derived from an EMBL/GenBank/DDBJ whole genome shotgun (WGS) entry which is preliminary data.</text>
</comment>
<evidence type="ECO:0000313" key="3">
    <source>
        <dbReference type="EMBL" id="NHC36106.1"/>
    </source>
</evidence>
<proteinExistence type="predicted"/>
<keyword evidence="4" id="KW-1185">Reference proteome</keyword>
<evidence type="ECO:0000259" key="2">
    <source>
        <dbReference type="Pfam" id="PF12770"/>
    </source>
</evidence>
<feature type="domain" description="CHAT" evidence="2">
    <location>
        <begin position="627"/>
        <end position="901"/>
    </location>
</feature>
<dbReference type="InterPro" id="IPR011990">
    <property type="entry name" value="TPR-like_helical_dom_sf"/>
</dbReference>
<gene>
    <name evidence="3" type="ORF">QH73_0015885</name>
</gene>
<organism evidence="3 4">
    <name type="scientific">Scytonema millei VB511283</name>
    <dbReference type="NCBI Taxonomy" id="1245923"/>
    <lineage>
        <taxon>Bacteria</taxon>
        <taxon>Bacillati</taxon>
        <taxon>Cyanobacteriota</taxon>
        <taxon>Cyanophyceae</taxon>
        <taxon>Nostocales</taxon>
        <taxon>Scytonemataceae</taxon>
        <taxon>Scytonema</taxon>
    </lineage>
</organism>
<dbReference type="PANTHER" id="PTHR10098">
    <property type="entry name" value="RAPSYN-RELATED"/>
    <property type="match status" value="1"/>
</dbReference>
<name>A0A9X5I5L5_9CYAN</name>
<dbReference type="AlphaFoldDB" id="A0A9X5I5L5"/>
<accession>A0A9X5I5L5</accession>
<dbReference type="EMBL" id="JTJC03000004">
    <property type="protein sequence ID" value="NHC36106.1"/>
    <property type="molecule type" value="Genomic_DNA"/>
</dbReference>
<reference evidence="3 4" key="1">
    <citation type="journal article" date="2015" name="Genome Announc.">
        <title>Draft Genome Sequence of the Terrestrial Cyanobacterium Scytonema millei VB511283, Isolated from Eastern India.</title>
        <authorList>
            <person name="Sen D."/>
            <person name="Chandrababunaidu M.M."/>
            <person name="Singh D."/>
            <person name="Sanghi N."/>
            <person name="Ghorai A."/>
            <person name="Mishra G.P."/>
            <person name="Madduluri M."/>
            <person name="Adhikary S.P."/>
            <person name="Tripathy S."/>
        </authorList>
    </citation>
    <scope>NUCLEOTIDE SEQUENCE [LARGE SCALE GENOMIC DNA]</scope>
    <source>
        <strain evidence="3 4">VB511283</strain>
    </source>
</reference>
<sequence length="903" mass="101219">MQQAASAFQTQGDKLQQAIALSNLSLIYQQLGQWEKATQAIAFSLNLLGYPAEKRAEGAEEAEEAEGAGEEREPAESQQSTTNYQLPTTNYQLPAQNLKILAQTLEIQADLQLKLGQAAPALETWQQAASIYDRLDDKVAIARTLINQSLARQSLGFYRQALATLEQVSQTLEQQPDSLLKAIALRNLGDVLQLVGNLEQSMKVLQQSLDLAKRLKSPSEISAALLSLGNTERAWGNRVQMRQNMVNEDIYPSLRCNIGQLNEKLSQNAAISHYQRAERYYQAAAIASPLPASRIQAKVNQINILLELQQRAQIHKIWTNLQPELTNLSPSHATIFAQINLAQSLGCLKHATVNNALTWKEIAQIFATAIQQARSIGDVRSQAYALGALGGLYLESQDLPEDAQTLHKSSLQYAQELTTQALTLAQAIQANDIVYLWQWQSGYLLKLQGDLKGAIASYTEAVNTLQSLRSDLVALNPDIQFSFRNSVEPVYRQLVDLLLRSESGSWESGVGSRNSASRTTQIQQQNLQQARNAIEALQLTELENFFREACLQAKPRQIDEVVDKTDPTAAVVYPIILPDRLEVIVKLPNQTELRHYTTYRSRQEIEDSIEKLQLFLVEPDRINDIKELSQQVYDWLIQPFVTEFDRQKIKTLVFVLDGSLRNIPMAVLYDKQQKQYLIEKYAIALAPGLQLVDPQPLQRQRLKVLIAGISKERQIAGRNFSPLENVLLELQQIQNKVPNSEELLNQAFTKQNIQSQIDAAEFSVVHIATHGEFSSNAEETFILAWEQLIKVKDFDKLLQLSSQRQPKAIELLVLSACQTAAGDRQAALGLAGIAVRAGARSTLATLWSVDDRSTAELMTHFYQELENATVTKAEALRRAQLTLLKNYEIPYFWAAYVLVGNWL</sequence>
<dbReference type="SUPFAM" id="SSF48452">
    <property type="entry name" value="TPR-like"/>
    <property type="match status" value="1"/>
</dbReference>
<evidence type="ECO:0000256" key="1">
    <source>
        <dbReference type="SAM" id="MobiDB-lite"/>
    </source>
</evidence>